<dbReference type="SUPFAM" id="SSF52540">
    <property type="entry name" value="P-loop containing nucleoside triphosphate hydrolases"/>
    <property type="match status" value="1"/>
</dbReference>
<name>A0ABT4AW92_9ACTN</name>
<dbReference type="SMART" id="SM00534">
    <property type="entry name" value="MUTSac"/>
    <property type="match status" value="1"/>
</dbReference>
<keyword evidence="3" id="KW-0238">DNA-binding</keyword>
<accession>A0ABT4AW92</accession>
<dbReference type="InterPro" id="IPR027417">
    <property type="entry name" value="P-loop_NTPase"/>
</dbReference>
<dbReference type="Gene3D" id="3.40.50.300">
    <property type="entry name" value="P-loop containing nucleotide triphosphate hydrolases"/>
    <property type="match status" value="1"/>
</dbReference>
<dbReference type="Proteomes" id="UP001151002">
    <property type="component" value="Unassembled WGS sequence"/>
</dbReference>
<evidence type="ECO:0000259" key="4">
    <source>
        <dbReference type="SMART" id="SM00534"/>
    </source>
</evidence>
<evidence type="ECO:0000256" key="1">
    <source>
        <dbReference type="ARBA" id="ARBA00022741"/>
    </source>
</evidence>
<organism evidence="5 6">
    <name type="scientific">Paractinoplanes pyxinae</name>
    <dbReference type="NCBI Taxonomy" id="2997416"/>
    <lineage>
        <taxon>Bacteria</taxon>
        <taxon>Bacillati</taxon>
        <taxon>Actinomycetota</taxon>
        <taxon>Actinomycetes</taxon>
        <taxon>Micromonosporales</taxon>
        <taxon>Micromonosporaceae</taxon>
        <taxon>Paractinoplanes</taxon>
    </lineage>
</organism>
<dbReference type="PANTHER" id="PTHR11361:SF34">
    <property type="entry name" value="DNA MISMATCH REPAIR PROTEIN MSH1, MITOCHONDRIAL"/>
    <property type="match status" value="1"/>
</dbReference>
<dbReference type="RefSeq" id="WP_267562505.1">
    <property type="nucleotide sequence ID" value="NZ_JAPNTZ010000003.1"/>
</dbReference>
<dbReference type="PANTHER" id="PTHR11361">
    <property type="entry name" value="DNA MISMATCH REPAIR PROTEIN MUTS FAMILY MEMBER"/>
    <property type="match status" value="1"/>
</dbReference>
<dbReference type="Pfam" id="PF00488">
    <property type="entry name" value="MutS_V"/>
    <property type="match status" value="1"/>
</dbReference>
<dbReference type="InterPro" id="IPR045076">
    <property type="entry name" value="MutS"/>
</dbReference>
<evidence type="ECO:0000313" key="6">
    <source>
        <dbReference type="Proteomes" id="UP001151002"/>
    </source>
</evidence>
<dbReference type="EMBL" id="JAPNTZ010000003">
    <property type="protein sequence ID" value="MCY1138501.1"/>
    <property type="molecule type" value="Genomic_DNA"/>
</dbReference>
<evidence type="ECO:0000256" key="3">
    <source>
        <dbReference type="ARBA" id="ARBA00023125"/>
    </source>
</evidence>
<keyword evidence="6" id="KW-1185">Reference proteome</keyword>
<evidence type="ECO:0000256" key="2">
    <source>
        <dbReference type="ARBA" id="ARBA00022840"/>
    </source>
</evidence>
<dbReference type="InterPro" id="IPR000432">
    <property type="entry name" value="DNA_mismatch_repair_MutS_C"/>
</dbReference>
<proteinExistence type="predicted"/>
<protein>
    <recommendedName>
        <fullName evidence="4">DNA mismatch repair proteins mutS family domain-containing protein</fullName>
    </recommendedName>
</protein>
<gene>
    <name evidence="5" type="ORF">OWR29_10875</name>
</gene>
<keyword evidence="1" id="KW-0547">Nucleotide-binding</keyword>
<reference evidence="5" key="1">
    <citation type="submission" date="2022-11" db="EMBL/GenBank/DDBJ databases">
        <authorList>
            <person name="Somphong A."/>
            <person name="Phongsopitanun W."/>
        </authorList>
    </citation>
    <scope>NUCLEOTIDE SEQUENCE</scope>
    <source>
        <strain evidence="5">Pm04-4</strain>
    </source>
</reference>
<feature type="domain" description="DNA mismatch repair proteins mutS family" evidence="4">
    <location>
        <begin position="183"/>
        <end position="353"/>
    </location>
</feature>
<comment type="caution">
    <text evidence="5">The sequence shown here is derived from an EMBL/GenBank/DDBJ whole genome shotgun (WGS) entry which is preliminary data.</text>
</comment>
<evidence type="ECO:0000313" key="5">
    <source>
        <dbReference type="EMBL" id="MCY1138501.1"/>
    </source>
</evidence>
<sequence>MRGWLAWLRQYQAGSGFAGLAAGARGLLTELGELEYTLTLSGAEVVAGPFSGQEDLGAATLSLFARFGSDGAVAAHEFDLRAGAEMGQLQGAVLDLVVQLFPDVFERVGKFLDDHPTVWPSAVGVVERDLQFALSWLAFTAAEQTCLPEMRPEPALHVTETYDLMLARRSPPVTNDADLAEGEQMLVVTGPNQGGKTTFARTVGQLYHLAALGLPVPGCSAVLHPPDAILTHFDRGDRAGDLESRLEDEVNRMAGLLTEVGPRSVVILNEMFSSTTWVDARAMSTDVLRTVLDAGAIGVCVTFIDELSRLDPRVVSLVAGIDEHDVTARTFKVSRGRADGAAHAVALAAKYGLTRDQLRSRS</sequence>
<keyword evidence="2" id="KW-0067">ATP-binding</keyword>